<comment type="caution">
    <text evidence="2">The sequence shown here is derived from an EMBL/GenBank/DDBJ whole genome shotgun (WGS) entry which is preliminary data.</text>
</comment>
<dbReference type="Proteomes" id="UP000717364">
    <property type="component" value="Unassembled WGS sequence"/>
</dbReference>
<keyword evidence="1" id="KW-0732">Signal</keyword>
<keyword evidence="3" id="KW-1185">Reference proteome</keyword>
<feature type="chain" id="PRO_5037782774" evidence="1">
    <location>
        <begin position="30"/>
        <end position="301"/>
    </location>
</feature>
<reference evidence="2" key="1">
    <citation type="submission" date="2020-11" db="EMBL/GenBank/DDBJ databases">
        <authorList>
            <person name="Konstantinou D."/>
            <person name="Gkelis S."/>
            <person name="Popin R."/>
            <person name="Fewer D."/>
            <person name="Sivonen K."/>
        </authorList>
    </citation>
    <scope>NUCLEOTIDE SEQUENCE</scope>
    <source>
        <strain evidence="2">TAU-MAC 1115</strain>
    </source>
</reference>
<proteinExistence type="predicted"/>
<name>A0A947DIA8_9CYAN</name>
<reference evidence="2" key="2">
    <citation type="journal article" date="2021" name="Mar. Drugs">
        <title>Genome Reduction and Secondary Metabolism of the Marine Sponge-Associated Cyanobacterium Leptothoe.</title>
        <authorList>
            <person name="Konstantinou D."/>
            <person name="Popin R.V."/>
            <person name="Fewer D.P."/>
            <person name="Sivonen K."/>
            <person name="Gkelis S."/>
        </authorList>
    </citation>
    <scope>NUCLEOTIDE SEQUENCE</scope>
    <source>
        <strain evidence="2">TAU-MAC 1115</strain>
    </source>
</reference>
<organism evidence="2 3">
    <name type="scientific">Leptothoe spongobia TAU-MAC 1115</name>
    <dbReference type="NCBI Taxonomy" id="1967444"/>
    <lineage>
        <taxon>Bacteria</taxon>
        <taxon>Bacillati</taxon>
        <taxon>Cyanobacteriota</taxon>
        <taxon>Cyanophyceae</taxon>
        <taxon>Nodosilineales</taxon>
        <taxon>Cymatolegaceae</taxon>
        <taxon>Leptothoe</taxon>
        <taxon>Leptothoe spongobia</taxon>
    </lineage>
</organism>
<accession>A0A947DIA8</accession>
<evidence type="ECO:0000313" key="3">
    <source>
        <dbReference type="Proteomes" id="UP000717364"/>
    </source>
</evidence>
<sequence>MKTLLHLSGLLSLGLLGAGLLGIASSASAQTTLRVNHDTSSFENVELSTGDVGVRVSYIHYGDVEEDDENNLSYQLIYQDEEYNVVDTFAWIFAEFELLDLDSDGTDEVIVRNYSGGAHCCTNTTIHRWTEDGFAAVETGFLDGLGGDLVDLNEDGYMEIAIPHQAFLYRFGSYAESFPPVTFSTYRDGELVETTHEFPEQIREQAESMKEIFLQVREEEDYVSNSLLASYVAQQAVLNEDFEAAWEFMVDNHRREDPWGLEIYEEGEQVGVHKDFPTALRVFLMETGYLGEDGLPVGDRT</sequence>
<dbReference type="SUPFAM" id="SSF69318">
    <property type="entry name" value="Integrin alpha N-terminal domain"/>
    <property type="match status" value="1"/>
</dbReference>
<dbReference type="EMBL" id="JADOES010000048">
    <property type="protein sequence ID" value="MBT9317477.1"/>
    <property type="molecule type" value="Genomic_DNA"/>
</dbReference>
<dbReference type="InterPro" id="IPR028994">
    <property type="entry name" value="Integrin_alpha_N"/>
</dbReference>
<evidence type="ECO:0000313" key="2">
    <source>
        <dbReference type="EMBL" id="MBT9317477.1"/>
    </source>
</evidence>
<evidence type="ECO:0000256" key="1">
    <source>
        <dbReference type="SAM" id="SignalP"/>
    </source>
</evidence>
<dbReference type="AlphaFoldDB" id="A0A947DIA8"/>
<dbReference type="RefSeq" id="WP_215610541.1">
    <property type="nucleotide sequence ID" value="NZ_JADOES010000048.1"/>
</dbReference>
<feature type="signal peptide" evidence="1">
    <location>
        <begin position="1"/>
        <end position="29"/>
    </location>
</feature>
<gene>
    <name evidence="2" type="ORF">IXB50_18800</name>
</gene>
<protein>
    <submittedName>
        <fullName evidence="2">VCBS repeat-containing protein</fullName>
    </submittedName>
</protein>